<organism evidence="1 2">
    <name type="scientific">Tritrichomonas musculus</name>
    <dbReference type="NCBI Taxonomy" id="1915356"/>
    <lineage>
        <taxon>Eukaryota</taxon>
        <taxon>Metamonada</taxon>
        <taxon>Parabasalia</taxon>
        <taxon>Tritrichomonadida</taxon>
        <taxon>Tritrichomonadidae</taxon>
        <taxon>Tritrichomonas</taxon>
    </lineage>
</organism>
<proteinExistence type="predicted"/>
<gene>
    <name evidence="1" type="ORF">M9Y10_040257</name>
</gene>
<evidence type="ECO:0008006" key="3">
    <source>
        <dbReference type="Google" id="ProtNLM"/>
    </source>
</evidence>
<dbReference type="EMBL" id="JAPFFF010000072">
    <property type="protein sequence ID" value="KAK8835879.1"/>
    <property type="molecule type" value="Genomic_DNA"/>
</dbReference>
<evidence type="ECO:0000313" key="1">
    <source>
        <dbReference type="EMBL" id="KAK8835879.1"/>
    </source>
</evidence>
<reference evidence="1 2" key="1">
    <citation type="submission" date="2024-04" db="EMBL/GenBank/DDBJ databases">
        <title>Tritrichomonas musculus Genome.</title>
        <authorList>
            <person name="Alves-Ferreira E."/>
            <person name="Grigg M."/>
            <person name="Lorenzi H."/>
            <person name="Galac M."/>
        </authorList>
    </citation>
    <scope>NUCLEOTIDE SEQUENCE [LARGE SCALE GENOMIC DNA]</scope>
    <source>
        <strain evidence="1 2">EAF2021</strain>
    </source>
</reference>
<evidence type="ECO:0000313" key="2">
    <source>
        <dbReference type="Proteomes" id="UP001470230"/>
    </source>
</evidence>
<sequence length="551" mass="64062">MENMDMGAFQRLIAQMQNQYANPKEEDYPQYRLPTFIFSERSFHALDGELDPAKERAFTIANKVPSAIESGNFADANKMAYQAYQLDPLCVDAWRSMVKVLNEYSDGDTIISATRELLYFSRRFYQEEFHQNGMFYSISTTRPYMRILTDLAEIATVSSQIDVATYCYEEMVRLNHHDNTGARDPLLCCYVKLIGRARRYPNSTRPIRTINHARQLIKCCFDDESNTDHCPLFEKDNLCVRWAELCFMFAEKGNWKKVARREHQKNDLIFQLIFDEVTNEEIPAAAPDMPADSFLVGSKSDDVRARGGWIKEALLDWPDFVIELYRLLRGKVTPQFEAKVRSIAPIPEEEARSEFKAQMKKLGEEFLDKGRDNLRSKQFDQAIFNFTLAKRSYYETSQPSRRLYLHQPFAIISNRATAAYFLRKWNFLRIDLRFTLKMKPDHEKSYAKLPKLADAYKAKQLVDEFKQIAQMVERKEVNTEEEWKSLANRAIGLTSMTALAFAAVDKLTEEMKEELIRVGIEDCYTTVNVDLVHPLLPWLTVDDLEKPIPNV</sequence>
<comment type="caution">
    <text evidence="1">The sequence shown here is derived from an EMBL/GenBank/DDBJ whole genome shotgun (WGS) entry which is preliminary data.</text>
</comment>
<name>A0ABR2GPL4_9EUKA</name>
<keyword evidence="2" id="KW-1185">Reference proteome</keyword>
<dbReference type="Proteomes" id="UP001470230">
    <property type="component" value="Unassembled WGS sequence"/>
</dbReference>
<accession>A0ABR2GPL4</accession>
<protein>
    <recommendedName>
        <fullName evidence="3">KIF-binding protein</fullName>
    </recommendedName>
</protein>